<dbReference type="AlphaFoldDB" id="A0A2M8Z2R5"/>
<dbReference type="OrthoDB" id="9923198at2"/>
<reference evidence="1 2" key="1">
    <citation type="submission" date="2017-11" db="EMBL/GenBank/DDBJ databases">
        <title>Understudied soil microbes with underappreciated capabilities: Untangling the Clostridium saccharolyticum group.</title>
        <authorList>
            <person name="Leschine S."/>
        </authorList>
    </citation>
    <scope>NUCLEOTIDE SEQUENCE [LARGE SCALE GENOMIC DNA]</scope>
    <source>
        <strain evidence="1 2">18A</strain>
    </source>
</reference>
<protein>
    <submittedName>
        <fullName evidence="1">Uncharacterized protein</fullName>
    </submittedName>
</protein>
<evidence type="ECO:0000313" key="2">
    <source>
        <dbReference type="Proteomes" id="UP000231092"/>
    </source>
</evidence>
<evidence type="ECO:0000313" key="1">
    <source>
        <dbReference type="EMBL" id="PJJ27746.1"/>
    </source>
</evidence>
<name>A0A2M8Z2R5_9FIRM</name>
<gene>
    <name evidence="1" type="ORF">H171_1222</name>
</gene>
<sequence length="72" mass="7981">MKKNRVKTATAAKIVGVDRGFFIEKVRIGKYPGIYEKNGKRANVVVLATDLAQFLGRSMEEIDAAIVEIEGR</sequence>
<organism evidence="1 2">
    <name type="scientific">[Clostridium] celerecrescens 18A</name>
    <dbReference type="NCBI Taxonomy" id="1286362"/>
    <lineage>
        <taxon>Bacteria</taxon>
        <taxon>Bacillati</taxon>
        <taxon>Bacillota</taxon>
        <taxon>Clostridia</taxon>
        <taxon>Lachnospirales</taxon>
        <taxon>Lachnospiraceae</taxon>
        <taxon>Lacrimispora</taxon>
    </lineage>
</organism>
<dbReference type="RefSeq" id="WP_100304340.1">
    <property type="nucleotide sequence ID" value="NZ_PGET01000001.1"/>
</dbReference>
<accession>A0A2M8Z2R5</accession>
<comment type="caution">
    <text evidence="1">The sequence shown here is derived from an EMBL/GenBank/DDBJ whole genome shotgun (WGS) entry which is preliminary data.</text>
</comment>
<dbReference type="Proteomes" id="UP000231092">
    <property type="component" value="Unassembled WGS sequence"/>
</dbReference>
<proteinExistence type="predicted"/>
<dbReference type="EMBL" id="PGET01000001">
    <property type="protein sequence ID" value="PJJ27746.1"/>
    <property type="molecule type" value="Genomic_DNA"/>
</dbReference>